<protein>
    <submittedName>
        <fullName evidence="1">Unannotated protein</fullName>
    </submittedName>
</protein>
<organism evidence="1">
    <name type="scientific">freshwater metagenome</name>
    <dbReference type="NCBI Taxonomy" id="449393"/>
    <lineage>
        <taxon>unclassified sequences</taxon>
        <taxon>metagenomes</taxon>
        <taxon>ecological metagenomes</taxon>
    </lineage>
</organism>
<proteinExistence type="predicted"/>
<gene>
    <name evidence="1" type="ORF">UFOPK2423_00276</name>
</gene>
<reference evidence="1" key="1">
    <citation type="submission" date="2020-05" db="EMBL/GenBank/DDBJ databases">
        <authorList>
            <person name="Chiriac C."/>
            <person name="Salcher M."/>
            <person name="Ghai R."/>
            <person name="Kavagutti S V."/>
        </authorList>
    </citation>
    <scope>NUCLEOTIDE SEQUENCE</scope>
</reference>
<accession>A0A6J6NN11</accession>
<dbReference type="EMBL" id="CAEZXN010000003">
    <property type="protein sequence ID" value="CAB4686164.1"/>
    <property type="molecule type" value="Genomic_DNA"/>
</dbReference>
<sequence>MRVKTADFGDCEYFPKEQVTLEDEKVTSGAPSGVIGGTYTIAWGATTGGTVGASTSKMKLRAKEPVALVAVTV</sequence>
<name>A0A6J6NN11_9ZZZZ</name>
<evidence type="ECO:0000313" key="1">
    <source>
        <dbReference type="EMBL" id="CAB4686164.1"/>
    </source>
</evidence>
<dbReference type="AlphaFoldDB" id="A0A6J6NN11"/>